<keyword evidence="2" id="KW-0472">Membrane</keyword>
<dbReference type="Gene3D" id="1.10.287.70">
    <property type="match status" value="1"/>
</dbReference>
<protein>
    <submittedName>
        <fullName evidence="5">Potassium channel protein</fullName>
    </submittedName>
</protein>
<dbReference type="AlphaFoldDB" id="A0A928VPR6"/>
<keyword evidence="6" id="KW-1185">Reference proteome</keyword>
<dbReference type="Pfam" id="PF02254">
    <property type="entry name" value="TrkA_N"/>
    <property type="match status" value="1"/>
</dbReference>
<keyword evidence="5" id="KW-0813">Transport</keyword>
<keyword evidence="2" id="KW-0812">Transmembrane</keyword>
<evidence type="ECO:0000256" key="1">
    <source>
        <dbReference type="ARBA" id="ARBA00004651"/>
    </source>
</evidence>
<keyword evidence="5" id="KW-0407">Ion channel</keyword>
<evidence type="ECO:0000259" key="4">
    <source>
        <dbReference type="PROSITE" id="PS51202"/>
    </source>
</evidence>
<feature type="domain" description="RCK N-terminal" evidence="3">
    <location>
        <begin position="108"/>
        <end position="225"/>
    </location>
</feature>
<dbReference type="Proteomes" id="UP000625316">
    <property type="component" value="Unassembled WGS sequence"/>
</dbReference>
<dbReference type="SUPFAM" id="SSF81324">
    <property type="entry name" value="Voltage-gated potassium channels"/>
    <property type="match status" value="1"/>
</dbReference>
<gene>
    <name evidence="5" type="ORF">IQ266_22110</name>
</gene>
<dbReference type="PROSITE" id="PS51202">
    <property type="entry name" value="RCK_C"/>
    <property type="match status" value="1"/>
</dbReference>
<accession>A0A928VPR6</accession>
<dbReference type="InterPro" id="IPR050721">
    <property type="entry name" value="Trk_Ktr_HKT_K-transport"/>
</dbReference>
<feature type="domain" description="RCK C-terminal" evidence="4">
    <location>
        <begin position="254"/>
        <end position="340"/>
    </location>
</feature>
<evidence type="ECO:0000313" key="6">
    <source>
        <dbReference type="Proteomes" id="UP000625316"/>
    </source>
</evidence>
<evidence type="ECO:0000256" key="2">
    <source>
        <dbReference type="SAM" id="Phobius"/>
    </source>
</evidence>
<evidence type="ECO:0000313" key="5">
    <source>
        <dbReference type="EMBL" id="MBE9032436.1"/>
    </source>
</evidence>
<dbReference type="GO" id="GO:0005886">
    <property type="term" value="C:plasma membrane"/>
    <property type="evidence" value="ECO:0007669"/>
    <property type="project" value="UniProtKB-SubCell"/>
</dbReference>
<proteinExistence type="predicted"/>
<feature type="transmembrane region" description="Helical" evidence="2">
    <location>
        <begin position="62"/>
        <end position="87"/>
    </location>
</feature>
<dbReference type="InterPro" id="IPR006037">
    <property type="entry name" value="RCK_C"/>
</dbReference>
<feature type="transmembrane region" description="Helical" evidence="2">
    <location>
        <begin position="7"/>
        <end position="26"/>
    </location>
</feature>
<name>A0A928VPR6_9CYAN</name>
<dbReference type="EMBL" id="JADEXQ010000105">
    <property type="protein sequence ID" value="MBE9032436.1"/>
    <property type="molecule type" value="Genomic_DNA"/>
</dbReference>
<dbReference type="GO" id="GO:0006813">
    <property type="term" value="P:potassium ion transport"/>
    <property type="evidence" value="ECO:0007669"/>
    <property type="project" value="InterPro"/>
</dbReference>
<comment type="subcellular location">
    <subcellularLocation>
        <location evidence="1">Cell membrane</location>
        <topology evidence="1">Multi-pass membrane protein</topology>
    </subcellularLocation>
</comment>
<dbReference type="PROSITE" id="PS51201">
    <property type="entry name" value="RCK_N"/>
    <property type="match status" value="1"/>
</dbReference>
<dbReference type="Gene3D" id="3.30.70.1450">
    <property type="entry name" value="Regulator of K+ conductance, C-terminal domain"/>
    <property type="match status" value="1"/>
</dbReference>
<dbReference type="SUPFAM" id="SSF51735">
    <property type="entry name" value="NAD(P)-binding Rossmann-fold domains"/>
    <property type="match status" value="1"/>
</dbReference>
<dbReference type="InterPro" id="IPR036721">
    <property type="entry name" value="RCK_C_sf"/>
</dbReference>
<keyword evidence="5" id="KW-0406">Ion transport</keyword>
<dbReference type="Pfam" id="PF02080">
    <property type="entry name" value="TrkA_C"/>
    <property type="match status" value="1"/>
</dbReference>
<dbReference type="Pfam" id="PF07885">
    <property type="entry name" value="Ion_trans_2"/>
    <property type="match status" value="1"/>
</dbReference>
<keyword evidence="2" id="KW-1133">Transmembrane helix</keyword>
<dbReference type="GO" id="GO:0008324">
    <property type="term" value="F:monoatomic cation transmembrane transporter activity"/>
    <property type="evidence" value="ECO:0007669"/>
    <property type="project" value="InterPro"/>
</dbReference>
<dbReference type="SUPFAM" id="SSF116726">
    <property type="entry name" value="TrkA C-terminal domain-like"/>
    <property type="match status" value="1"/>
</dbReference>
<comment type="caution">
    <text evidence="5">The sequence shown here is derived from an EMBL/GenBank/DDBJ whole genome shotgun (WGS) entry which is preliminary data.</text>
</comment>
<dbReference type="InterPro" id="IPR003148">
    <property type="entry name" value="RCK_N"/>
</dbReference>
<dbReference type="Gene3D" id="3.40.50.720">
    <property type="entry name" value="NAD(P)-binding Rossmann-like Domain"/>
    <property type="match status" value="1"/>
</dbReference>
<dbReference type="PANTHER" id="PTHR43833">
    <property type="entry name" value="POTASSIUM CHANNEL PROTEIN 2-RELATED-RELATED"/>
    <property type="match status" value="1"/>
</dbReference>
<organism evidence="5 6">
    <name type="scientific">Romeriopsis navalis LEGE 11480</name>
    <dbReference type="NCBI Taxonomy" id="2777977"/>
    <lineage>
        <taxon>Bacteria</taxon>
        <taxon>Bacillati</taxon>
        <taxon>Cyanobacteriota</taxon>
        <taxon>Cyanophyceae</taxon>
        <taxon>Leptolyngbyales</taxon>
        <taxon>Leptolyngbyaceae</taxon>
        <taxon>Romeriopsis</taxon>
        <taxon>Romeriopsis navalis</taxon>
    </lineage>
</organism>
<dbReference type="RefSeq" id="WP_264327254.1">
    <property type="nucleotide sequence ID" value="NZ_JADEXQ010000105.1"/>
</dbReference>
<dbReference type="InterPro" id="IPR036291">
    <property type="entry name" value="NAD(P)-bd_dom_sf"/>
</dbReference>
<dbReference type="PANTHER" id="PTHR43833:SF9">
    <property type="entry name" value="POTASSIUM CHANNEL PROTEIN YUGO-RELATED"/>
    <property type="match status" value="1"/>
</dbReference>
<feature type="transmembrane region" description="Helical" evidence="2">
    <location>
        <begin position="32"/>
        <end position="50"/>
    </location>
</feature>
<reference evidence="5" key="1">
    <citation type="submission" date="2020-10" db="EMBL/GenBank/DDBJ databases">
        <authorList>
            <person name="Castelo-Branco R."/>
            <person name="Eusebio N."/>
            <person name="Adriana R."/>
            <person name="Vieira A."/>
            <person name="Brugerolle De Fraissinette N."/>
            <person name="Rezende De Castro R."/>
            <person name="Schneider M.P."/>
            <person name="Vasconcelos V."/>
            <person name="Leao P.N."/>
        </authorList>
    </citation>
    <scope>NUCLEOTIDE SEQUENCE</scope>
    <source>
        <strain evidence="5">LEGE 11480</strain>
    </source>
</reference>
<evidence type="ECO:0000259" key="3">
    <source>
        <dbReference type="PROSITE" id="PS51201"/>
    </source>
</evidence>
<dbReference type="InterPro" id="IPR013099">
    <property type="entry name" value="K_chnl_dom"/>
</dbReference>
<sequence>MKTSLQRILIGTIVFGLTQLIAVVGYRLAGWGWMDAIYMVVITIFGVGYGEVKPILDPGLRLFTIFVIVAGTSSAVYIVGAFLQMVTEGEINRAFGARRMTKEIEQLSQHVIICGFGRMGVLLARRMTEAGRSFVIVDFDEARIEQAQALGYLVRHGDATDEQLLAEAGITQAAVLATVLPNDAVNVFITLTARNLNPELLILARGERGSTEKKLLQAGANRVVLPASIGATRMAHLITHPASLDFLDTSNSLSSLNEILSQVHVQLDELPIPPQSELAGASIGTIEVRGRGSFIVVAIRRANGEMLIHPGAAVFLHAGDTLIVMGHRGDLPKFARQLAAQQKQRLYRGAKF</sequence>